<keyword evidence="2" id="KW-0560">Oxidoreductase</keyword>
<dbReference type="InterPro" id="IPR036291">
    <property type="entry name" value="NAD(P)-bd_dom_sf"/>
</dbReference>
<dbReference type="PANTHER" id="PTHR42901">
    <property type="entry name" value="ALCOHOL DEHYDROGENASE"/>
    <property type="match status" value="1"/>
</dbReference>
<evidence type="ECO:0000313" key="4">
    <source>
        <dbReference type="Proteomes" id="UP000503462"/>
    </source>
</evidence>
<dbReference type="EMBL" id="CP051140">
    <property type="protein sequence ID" value="QIW96672.1"/>
    <property type="molecule type" value="Genomic_DNA"/>
</dbReference>
<organism evidence="3 4">
    <name type="scientific">Peltaster fructicola</name>
    <dbReference type="NCBI Taxonomy" id="286661"/>
    <lineage>
        <taxon>Eukaryota</taxon>
        <taxon>Fungi</taxon>
        <taxon>Dikarya</taxon>
        <taxon>Ascomycota</taxon>
        <taxon>Pezizomycotina</taxon>
        <taxon>Dothideomycetes</taxon>
        <taxon>Dothideomycetes incertae sedis</taxon>
        <taxon>Peltaster</taxon>
    </lineage>
</organism>
<proteinExistence type="inferred from homology"/>
<accession>A0A6H0XPN7</accession>
<reference evidence="3 4" key="1">
    <citation type="journal article" date="2016" name="Sci. Rep.">
        <title>Peltaster fructicola genome reveals evolution from an invasive phytopathogen to an ectophytic parasite.</title>
        <authorList>
            <person name="Xu C."/>
            <person name="Chen H."/>
            <person name="Gleason M.L."/>
            <person name="Xu J.R."/>
            <person name="Liu H."/>
            <person name="Zhang R."/>
            <person name="Sun G."/>
        </authorList>
    </citation>
    <scope>NUCLEOTIDE SEQUENCE [LARGE SCALE GENOMIC DNA]</scope>
    <source>
        <strain evidence="3 4">LNHT1506</strain>
    </source>
</reference>
<comment type="similarity">
    <text evidence="1">Belongs to the short-chain dehydrogenases/reductases (SDR) family.</text>
</comment>
<protein>
    <submittedName>
        <fullName evidence="3">Uncharacterized protein</fullName>
    </submittedName>
</protein>
<dbReference type="Pfam" id="PF00106">
    <property type="entry name" value="adh_short"/>
    <property type="match status" value="1"/>
</dbReference>
<dbReference type="Proteomes" id="UP000503462">
    <property type="component" value="Chromosome 2"/>
</dbReference>
<dbReference type="OrthoDB" id="1933717at2759"/>
<dbReference type="GO" id="GO:0016491">
    <property type="term" value="F:oxidoreductase activity"/>
    <property type="evidence" value="ECO:0007669"/>
    <property type="project" value="UniProtKB-KW"/>
</dbReference>
<gene>
    <name evidence="3" type="ORF">AMS68_002190</name>
</gene>
<keyword evidence="4" id="KW-1185">Reference proteome</keyword>
<dbReference type="AlphaFoldDB" id="A0A6H0XPN7"/>
<sequence>MAGTLDKRQGCGYQGIDPYKYNPHVCLRWCEYITDESTKVATPKMVYYTQKVHHEGYDRISPLRPELSAKGKNVIVTGGGTGIGKAIATNFAIAGAKSVTILGRREDRLKSALTEINGAKTDAASVVQYRITDLMEREQVDAAVESVVKDLGSIDVLVTNAAALQELGPIVGYDAKEFMRGFDMNVLSTFNSVQSFLSSSGPQPIIINISTALSHTAPMPGAVGYAVSKAANLKMMDYFAAENPHLHIVNVQPGTVETEMSAKVGVKGPDDASLPGQFCVWLASPEARFLRSKFVWANWDADELLAKADEIKNSRLFTWLLDGVPM</sequence>
<dbReference type="PANTHER" id="PTHR42901:SF1">
    <property type="entry name" value="ALCOHOL DEHYDROGENASE"/>
    <property type="match status" value="1"/>
</dbReference>
<evidence type="ECO:0000256" key="2">
    <source>
        <dbReference type="ARBA" id="ARBA00023002"/>
    </source>
</evidence>
<dbReference type="PRINTS" id="PR00081">
    <property type="entry name" value="GDHRDH"/>
</dbReference>
<name>A0A6H0XPN7_9PEZI</name>
<dbReference type="CDD" id="cd05233">
    <property type="entry name" value="SDR_c"/>
    <property type="match status" value="1"/>
</dbReference>
<dbReference type="SUPFAM" id="SSF51735">
    <property type="entry name" value="NAD(P)-binding Rossmann-fold domains"/>
    <property type="match status" value="1"/>
</dbReference>
<dbReference type="InterPro" id="IPR002347">
    <property type="entry name" value="SDR_fam"/>
</dbReference>
<dbReference type="Gene3D" id="3.40.50.720">
    <property type="entry name" value="NAD(P)-binding Rossmann-like Domain"/>
    <property type="match status" value="1"/>
</dbReference>
<evidence type="ECO:0000256" key="1">
    <source>
        <dbReference type="ARBA" id="ARBA00006484"/>
    </source>
</evidence>
<evidence type="ECO:0000313" key="3">
    <source>
        <dbReference type="EMBL" id="QIW96672.1"/>
    </source>
</evidence>